<dbReference type="PIRSF" id="PIRSF016184">
    <property type="entry name" value="PhzC_PhzF"/>
    <property type="match status" value="1"/>
</dbReference>
<feature type="region of interest" description="Disordered" evidence="1">
    <location>
        <begin position="1"/>
        <end position="34"/>
    </location>
</feature>
<dbReference type="InterPro" id="IPR003719">
    <property type="entry name" value="Phenazine_PhzF-like"/>
</dbReference>
<dbReference type="EMBL" id="CP097218">
    <property type="protein sequence ID" value="UQN28528.1"/>
    <property type="molecule type" value="Genomic_DNA"/>
</dbReference>
<evidence type="ECO:0000256" key="1">
    <source>
        <dbReference type="SAM" id="MobiDB-lite"/>
    </source>
</evidence>
<dbReference type="NCBIfam" id="TIGR00654">
    <property type="entry name" value="PhzF_family"/>
    <property type="match status" value="1"/>
</dbReference>
<dbReference type="Proteomes" id="UP001055868">
    <property type="component" value="Chromosome"/>
</dbReference>
<keyword evidence="3" id="KW-1185">Reference proteome</keyword>
<dbReference type="PANTHER" id="PTHR13774:SF32">
    <property type="entry name" value="ANTISENSE-ENHANCING SEQUENCE 1"/>
    <property type="match status" value="1"/>
</dbReference>
<dbReference type="Pfam" id="PF02567">
    <property type="entry name" value="PhzC-PhzF"/>
    <property type="match status" value="1"/>
</dbReference>
<gene>
    <name evidence="2" type="ORF">M4486_12900</name>
</gene>
<name>A0ABY4N1W7_9MICO</name>
<sequence>MTSPSAASGARAADAAVSASAPSTEPGKTPSTRRFRQVDVFGADAFSGNPLAVVVDADGLSEEQMQRIASWTNLSETSFLLGPARPGADYRVRIFTPSTELDFAGHPTLGSAFAWLAAQADGGEATGSADERILVQECRAGLVEVRVDGDDLAFAAPLLVRSGPMDADHLADAAAALGIDPADVLDHAWVDNGAGWCVLELASAQDVLDLEPDMAAIPGRKIGALGVVGTTADAPTADADGPAYEVRGFVAADPDAGTPGYEDPVTGSLNAGIAQWMLERGRLVPPWTVRQGTRLGRDGRVLVDVDVEGTVWIGGTVRTGIQGEIIA</sequence>
<feature type="compositionally biased region" description="Low complexity" evidence="1">
    <location>
        <begin position="1"/>
        <end position="23"/>
    </location>
</feature>
<dbReference type="Gene3D" id="3.10.310.10">
    <property type="entry name" value="Diaminopimelate Epimerase, Chain A, domain 1"/>
    <property type="match status" value="2"/>
</dbReference>
<reference evidence="2" key="1">
    <citation type="submission" date="2022-05" db="EMBL/GenBank/DDBJ databases">
        <title>Genomic analysis of Brachybacterium sp. CBA3104.</title>
        <authorList>
            <person name="Roh S.W."/>
            <person name="Kim Y.B."/>
            <person name="Kim Y."/>
        </authorList>
    </citation>
    <scope>NUCLEOTIDE SEQUENCE</scope>
    <source>
        <strain evidence="2">CBA3104</strain>
    </source>
</reference>
<proteinExistence type="predicted"/>
<dbReference type="RefSeq" id="WP_249477644.1">
    <property type="nucleotide sequence ID" value="NZ_CP097218.1"/>
</dbReference>
<dbReference type="PANTHER" id="PTHR13774">
    <property type="entry name" value="PHENAZINE BIOSYNTHESIS PROTEIN"/>
    <property type="match status" value="1"/>
</dbReference>
<evidence type="ECO:0000313" key="2">
    <source>
        <dbReference type="EMBL" id="UQN28528.1"/>
    </source>
</evidence>
<accession>A0ABY4N1W7</accession>
<organism evidence="2 3">
    <name type="scientific">Brachybacterium kimchii</name>
    <dbReference type="NCBI Taxonomy" id="2942909"/>
    <lineage>
        <taxon>Bacteria</taxon>
        <taxon>Bacillati</taxon>
        <taxon>Actinomycetota</taxon>
        <taxon>Actinomycetes</taxon>
        <taxon>Micrococcales</taxon>
        <taxon>Dermabacteraceae</taxon>
        <taxon>Brachybacterium</taxon>
    </lineage>
</organism>
<protein>
    <submittedName>
        <fullName evidence="2">PhzF family phenazine biosynthesis protein</fullName>
    </submittedName>
</protein>
<evidence type="ECO:0000313" key="3">
    <source>
        <dbReference type="Proteomes" id="UP001055868"/>
    </source>
</evidence>
<dbReference type="SUPFAM" id="SSF54506">
    <property type="entry name" value="Diaminopimelate epimerase-like"/>
    <property type="match status" value="1"/>
</dbReference>